<dbReference type="PROSITE" id="PS50850">
    <property type="entry name" value="MFS"/>
    <property type="match status" value="1"/>
</dbReference>
<evidence type="ECO:0000313" key="10">
    <source>
        <dbReference type="Proteomes" id="UP000051749"/>
    </source>
</evidence>
<dbReference type="RefSeq" id="WP_057805478.1">
    <property type="nucleotide sequence ID" value="NZ_BJYP01000003.1"/>
</dbReference>
<dbReference type="PANTHER" id="PTHR11662:SF399">
    <property type="entry name" value="FI19708P1-RELATED"/>
    <property type="match status" value="1"/>
</dbReference>
<keyword evidence="5 6" id="KW-0472">Membrane</keyword>
<dbReference type="STRING" id="319653.SAMN04487973_101244"/>
<dbReference type="Proteomes" id="UP000182818">
    <property type="component" value="Unassembled WGS sequence"/>
</dbReference>
<keyword evidence="2" id="KW-0813">Transport</keyword>
<feature type="transmembrane region" description="Helical" evidence="6">
    <location>
        <begin position="81"/>
        <end position="104"/>
    </location>
</feature>
<comment type="caution">
    <text evidence="8">The sequence shown here is derived from an EMBL/GenBank/DDBJ whole genome shotgun (WGS) entry which is preliminary data.</text>
</comment>
<dbReference type="PATRIC" id="fig|319653.3.peg.1780"/>
<keyword evidence="11" id="KW-1185">Reference proteome</keyword>
<dbReference type="GeneID" id="76043127"/>
<comment type="subcellular location">
    <subcellularLocation>
        <location evidence="1">Cell membrane</location>
        <topology evidence="1">Multi-pass membrane protein</topology>
    </subcellularLocation>
</comment>
<feature type="transmembrane region" description="Helical" evidence="6">
    <location>
        <begin position="380"/>
        <end position="399"/>
    </location>
</feature>
<name>A0A0R2K0G5_9LACO</name>
<reference evidence="8 10" key="1">
    <citation type="journal article" date="2015" name="Genome Announc.">
        <title>Expanding the biotechnology potential of lactobacilli through comparative genomics of 213 strains and associated genera.</title>
        <authorList>
            <person name="Sun Z."/>
            <person name="Harris H.M."/>
            <person name="McCann A."/>
            <person name="Guo C."/>
            <person name="Argimon S."/>
            <person name="Zhang W."/>
            <person name="Yang X."/>
            <person name="Jeffery I.B."/>
            <person name="Cooney J.C."/>
            <person name="Kagawa T.F."/>
            <person name="Liu W."/>
            <person name="Song Y."/>
            <person name="Salvetti E."/>
            <person name="Wrobel A."/>
            <person name="Rasinkangas P."/>
            <person name="Parkhill J."/>
            <person name="Rea M.C."/>
            <person name="O'Sullivan O."/>
            <person name="Ritari J."/>
            <person name="Douillard F.P."/>
            <person name="Paul Ross R."/>
            <person name="Yang R."/>
            <person name="Briner A.E."/>
            <person name="Felis G.E."/>
            <person name="de Vos W.M."/>
            <person name="Barrangou R."/>
            <person name="Klaenhammer T.R."/>
            <person name="Caufield P.W."/>
            <person name="Cui Y."/>
            <person name="Zhang H."/>
            <person name="O'Toole P.W."/>
        </authorList>
    </citation>
    <scope>NUCLEOTIDE SEQUENCE [LARGE SCALE GENOMIC DNA]</scope>
    <source>
        <strain evidence="8 10">DSM 22301</strain>
    </source>
</reference>
<keyword evidence="3 6" id="KW-0812">Transmembrane</keyword>
<evidence type="ECO:0000256" key="1">
    <source>
        <dbReference type="ARBA" id="ARBA00004651"/>
    </source>
</evidence>
<feature type="transmembrane region" description="Helical" evidence="6">
    <location>
        <begin position="21"/>
        <end position="44"/>
    </location>
</feature>
<feature type="transmembrane region" description="Helical" evidence="6">
    <location>
        <begin position="351"/>
        <end position="374"/>
    </location>
</feature>
<evidence type="ECO:0000256" key="4">
    <source>
        <dbReference type="ARBA" id="ARBA00022989"/>
    </source>
</evidence>
<dbReference type="AlphaFoldDB" id="A0A0R2K0G5"/>
<dbReference type="InterPro" id="IPR050382">
    <property type="entry name" value="MFS_Na/Anion_cotransporter"/>
</dbReference>
<reference evidence="9 11" key="2">
    <citation type="submission" date="2016-10" db="EMBL/GenBank/DDBJ databases">
        <authorList>
            <person name="Varghese N."/>
            <person name="Submissions S."/>
        </authorList>
    </citation>
    <scope>NUCLEOTIDE SEQUENCE [LARGE SCALE GENOMIC DNA]</scope>
    <source>
        <strain evidence="9 11">CGMCC 1.3889</strain>
    </source>
</reference>
<dbReference type="GO" id="GO:0005886">
    <property type="term" value="C:plasma membrane"/>
    <property type="evidence" value="ECO:0007669"/>
    <property type="project" value="UniProtKB-SubCell"/>
</dbReference>
<feature type="transmembrane region" description="Helical" evidence="6">
    <location>
        <begin position="320"/>
        <end position="339"/>
    </location>
</feature>
<evidence type="ECO:0000313" key="11">
    <source>
        <dbReference type="Proteomes" id="UP000182818"/>
    </source>
</evidence>
<proteinExistence type="predicted"/>
<evidence type="ECO:0000256" key="6">
    <source>
        <dbReference type="SAM" id="Phobius"/>
    </source>
</evidence>
<dbReference type="InterPro" id="IPR020846">
    <property type="entry name" value="MFS_dom"/>
</dbReference>
<dbReference type="CDD" id="cd17319">
    <property type="entry name" value="MFS_ExuT_GudP_like"/>
    <property type="match status" value="1"/>
</dbReference>
<dbReference type="SUPFAM" id="SSF103473">
    <property type="entry name" value="MFS general substrate transporter"/>
    <property type="match status" value="1"/>
</dbReference>
<feature type="transmembrane region" description="Helical" evidence="6">
    <location>
        <begin position="50"/>
        <end position="69"/>
    </location>
</feature>
<dbReference type="EMBL" id="JQBY01000005">
    <property type="protein sequence ID" value="KRN83039.1"/>
    <property type="molecule type" value="Genomic_DNA"/>
</dbReference>
<dbReference type="Proteomes" id="UP000051749">
    <property type="component" value="Unassembled WGS sequence"/>
</dbReference>
<dbReference type="Gene3D" id="1.20.1250.20">
    <property type="entry name" value="MFS general substrate transporter like domains"/>
    <property type="match status" value="2"/>
</dbReference>
<evidence type="ECO:0000313" key="8">
    <source>
        <dbReference type="EMBL" id="KRN83039.1"/>
    </source>
</evidence>
<accession>A0A0R2K0G5</accession>
<evidence type="ECO:0000313" key="9">
    <source>
        <dbReference type="EMBL" id="SER08184.1"/>
    </source>
</evidence>
<dbReference type="InterPro" id="IPR011701">
    <property type="entry name" value="MFS"/>
</dbReference>
<evidence type="ECO:0000256" key="2">
    <source>
        <dbReference type="ARBA" id="ARBA00022448"/>
    </source>
</evidence>
<feature type="transmembrane region" description="Helical" evidence="6">
    <location>
        <begin position="289"/>
        <end position="308"/>
    </location>
</feature>
<evidence type="ECO:0000259" key="7">
    <source>
        <dbReference type="PROSITE" id="PS50850"/>
    </source>
</evidence>
<feature type="transmembrane region" description="Helical" evidence="6">
    <location>
        <begin position="258"/>
        <end position="280"/>
    </location>
</feature>
<organism evidence="8 10">
    <name type="scientific">Pediococcus ethanolidurans</name>
    <dbReference type="NCBI Taxonomy" id="319653"/>
    <lineage>
        <taxon>Bacteria</taxon>
        <taxon>Bacillati</taxon>
        <taxon>Bacillota</taxon>
        <taxon>Bacilli</taxon>
        <taxon>Lactobacillales</taxon>
        <taxon>Lactobacillaceae</taxon>
        <taxon>Pediococcus</taxon>
    </lineage>
</organism>
<feature type="transmembrane region" description="Helical" evidence="6">
    <location>
        <begin position="173"/>
        <end position="192"/>
    </location>
</feature>
<dbReference type="Pfam" id="PF07690">
    <property type="entry name" value="MFS_1"/>
    <property type="match status" value="1"/>
</dbReference>
<gene>
    <name evidence="8" type="ORF">IV87_GL001750</name>
    <name evidence="9" type="ORF">SAMN04487973_101244</name>
</gene>
<feature type="transmembrane region" description="Helical" evidence="6">
    <location>
        <begin position="220"/>
        <end position="238"/>
    </location>
</feature>
<protein>
    <submittedName>
        <fullName evidence="9">Sugar phosphate permease</fullName>
    </submittedName>
    <submittedName>
        <fullName evidence="8">Transporter major facilitator superfamily MFS 1</fullName>
    </submittedName>
</protein>
<dbReference type="InterPro" id="IPR036259">
    <property type="entry name" value="MFS_trans_sf"/>
</dbReference>
<feature type="transmembrane region" description="Helical" evidence="6">
    <location>
        <begin position="149"/>
        <end position="167"/>
    </location>
</feature>
<feature type="domain" description="Major facilitator superfamily (MFS) profile" evidence="7">
    <location>
        <begin position="19"/>
        <end position="404"/>
    </location>
</feature>
<sequence length="419" mass="45799">MENSALSNVQTETKKPKATFILIYIAYIVCFLDRSAINIALSYIGKDFNLSTTTLGVVASAFFFSYSLMQIPGGWLTDKFGTRNTVIVAITMWSIFTVFTGFAWSLGSLIVIRILFGLGEGAFPSASLKQVAEEFSYKSRSQATSGMISSNYVGAAIAPVIIAPIIASVGWRSAFHLLGIIGIVFVIVYFFVMKPKQKKAKTTDSKHTKVSWSQVLTNKMIWQFFIVVFGLSSVTKGLDTWMPTYLLQARHINLAGVAWMVPLPSIAAGIGAIASGFIMIKWFDGKEKWLIALTSLLATVFMFGMYKATSVGAVITFEVITYFFKSIAFSSSFAFFARLMTKNAYGSSIGIVNFGGQLAGFIAPILIGFLVQLFGGSYSAAFLFLVVAAGVAFITSLTFNEKNIERYKENVVASQESED</sequence>
<dbReference type="EMBL" id="FOGK01000001">
    <property type="protein sequence ID" value="SER08184.1"/>
    <property type="molecule type" value="Genomic_DNA"/>
</dbReference>
<dbReference type="PANTHER" id="PTHR11662">
    <property type="entry name" value="SOLUTE CARRIER FAMILY 17"/>
    <property type="match status" value="1"/>
</dbReference>
<evidence type="ECO:0000256" key="3">
    <source>
        <dbReference type="ARBA" id="ARBA00022692"/>
    </source>
</evidence>
<dbReference type="GO" id="GO:0022857">
    <property type="term" value="F:transmembrane transporter activity"/>
    <property type="evidence" value="ECO:0007669"/>
    <property type="project" value="InterPro"/>
</dbReference>
<keyword evidence="4 6" id="KW-1133">Transmembrane helix</keyword>
<evidence type="ECO:0000256" key="5">
    <source>
        <dbReference type="ARBA" id="ARBA00023136"/>
    </source>
</evidence>
<dbReference type="OrthoDB" id="9773404at2"/>